<accession>A0A140KXW8</accession>
<dbReference type="Proteomes" id="UP000001450">
    <property type="component" value="Apicoplast API"/>
</dbReference>
<evidence type="ECO:0000313" key="1">
    <source>
        <dbReference type="EMBL" id="VWP78954.1"/>
    </source>
</evidence>
<protein>
    <submittedName>
        <fullName evidence="1">Apicoplast ribosomal protein L11, putative</fullName>
    </submittedName>
</protein>
<dbReference type="InParanoid" id="A0A140KXW8"/>
<dbReference type="EMBL" id="LR605956">
    <property type="protein sequence ID" value="VWP78954.1"/>
    <property type="molecule type" value="Genomic_DNA"/>
</dbReference>
<organism evidence="1 2">
    <name type="scientific">Plasmodium falciparum (isolate 3D7)</name>
    <dbReference type="NCBI Taxonomy" id="36329"/>
    <lineage>
        <taxon>Eukaryota</taxon>
        <taxon>Sar</taxon>
        <taxon>Alveolata</taxon>
        <taxon>Apicomplexa</taxon>
        <taxon>Aconoidasida</taxon>
        <taxon>Haemosporida</taxon>
        <taxon>Plasmodiidae</taxon>
        <taxon>Plasmodium</taxon>
        <taxon>Plasmodium (Laverania)</taxon>
    </lineage>
</organism>
<sequence>MIILCKYKFLIKNNKINLNSILNFKFKIYNININLLNKKITEYINKYKLNLFIIYIYSDKTFKIIYNYTIYNLYNKYNSKVNKILLIYKILLYKKFQLLFYNINQLLYIIKNNFKQINIKNNKNHDNFK</sequence>
<dbReference type="VEuPathDB" id="PlasmoDB:PF3D7_API03500"/>
<proteinExistence type="predicted"/>
<keyword evidence="1" id="KW-0687">Ribonucleoprotein</keyword>
<reference evidence="1 2" key="1">
    <citation type="submission" date="2019-06" db="EMBL/GenBank/DDBJ databases">
        <authorList>
            <consortium name="Pathogen Informatics"/>
        </authorList>
    </citation>
    <scope>NUCLEOTIDE SEQUENCE [LARGE SCALE GENOMIC DNA]</scope>
    <source>
        <strain evidence="2">Isolate 3D7</strain>
    </source>
</reference>
<dbReference type="GO" id="GO:0005840">
    <property type="term" value="C:ribosome"/>
    <property type="evidence" value="ECO:0007669"/>
    <property type="project" value="UniProtKB-KW"/>
</dbReference>
<evidence type="ECO:0000313" key="2">
    <source>
        <dbReference type="Proteomes" id="UP000001450"/>
    </source>
</evidence>
<dbReference type="FunCoup" id="A0A140KXW8">
    <property type="interactions" value="60"/>
</dbReference>
<name>A0A140KXW8_PLAF7</name>
<keyword evidence="2" id="KW-1185">Reference proteome</keyword>
<keyword evidence="1" id="KW-0689">Ribosomal protein</keyword>
<gene>
    <name evidence="1" type="ORF">PF3D7_API03500</name>
</gene>
<dbReference type="AlphaFoldDB" id="A0A140KXW8"/>